<feature type="transmembrane region" description="Helical" evidence="8">
    <location>
        <begin position="218"/>
        <end position="237"/>
    </location>
</feature>
<dbReference type="InterPro" id="IPR002549">
    <property type="entry name" value="AI-2E-like"/>
</dbReference>
<feature type="transmembrane region" description="Helical" evidence="8">
    <location>
        <begin position="73"/>
        <end position="94"/>
    </location>
</feature>
<keyword evidence="10" id="KW-1185">Reference proteome</keyword>
<reference evidence="9 10" key="1">
    <citation type="submission" date="2019-05" db="EMBL/GenBank/DDBJ databases">
        <authorList>
            <consortium name="Pathogen Informatics"/>
        </authorList>
    </citation>
    <scope>NUCLEOTIDE SEQUENCE [LARGE SCALE GENOMIC DNA]</scope>
    <source>
        <strain evidence="9 10">NM319</strain>
    </source>
</reference>
<dbReference type="Pfam" id="PF01594">
    <property type="entry name" value="AI-2E_transport"/>
    <property type="match status" value="1"/>
</dbReference>
<dbReference type="GeneID" id="86154560"/>
<feature type="transmembrane region" description="Helical" evidence="8">
    <location>
        <begin position="157"/>
        <end position="178"/>
    </location>
</feature>
<protein>
    <submittedName>
        <fullName evidence="9">Permease</fullName>
    </submittedName>
</protein>
<name>A0ABY6THH3_9PAST</name>
<feature type="transmembrane region" description="Helical" evidence="8">
    <location>
        <begin position="308"/>
        <end position="333"/>
    </location>
</feature>
<evidence type="ECO:0000256" key="6">
    <source>
        <dbReference type="ARBA" id="ARBA00022989"/>
    </source>
</evidence>
<sequence>MIDLFKSWYKRRFSDPQAMSLAAILLFGFFSIYFFSDLIAPLLIAIVLAYLLEMPIKFLNQKLKVPRMLAITFMLGGFIALVLTIVLGLMPSLVNQTIKLLSDLPNMFNRFHAWMATLPESYPELVDYQMVESIFSSTREKILLFGESAVKFSLSSIINLVSIGIYAFLVPLMMFFMLKDKELLIGSLVRFLPKNRMLAFNVWEEMQQQIANYIRGKLLEIAIVTVVTYIIFLFFGLNYALLLAVAVGLSVLIPYVGAVLVTIPVVALALAQFGDHSTFWYLLIAYVVSQLLDGNLLVPFLFSEAVNLHPLTIIVAVLIFGGLWGFWGVFFAIPLATLVKAVVNAWPDSMENRTV</sequence>
<evidence type="ECO:0000313" key="9">
    <source>
        <dbReference type="EMBL" id="VTU05818.1"/>
    </source>
</evidence>
<feature type="transmembrane region" description="Helical" evidence="8">
    <location>
        <begin position="278"/>
        <end position="302"/>
    </location>
</feature>
<keyword evidence="7 8" id="KW-0472">Membrane</keyword>
<dbReference type="EMBL" id="CABFKI010000001">
    <property type="protein sequence ID" value="VTU05818.1"/>
    <property type="molecule type" value="Genomic_DNA"/>
</dbReference>
<proteinExistence type="inferred from homology"/>
<evidence type="ECO:0000256" key="7">
    <source>
        <dbReference type="ARBA" id="ARBA00023136"/>
    </source>
</evidence>
<keyword evidence="4" id="KW-1003">Cell membrane</keyword>
<dbReference type="Proteomes" id="UP000308167">
    <property type="component" value="Unassembled WGS sequence"/>
</dbReference>
<keyword evidence="3" id="KW-0813">Transport</keyword>
<gene>
    <name evidence="9" type="primary">perM</name>
    <name evidence="9" type="ORF">SAMEA1410922_00150</name>
</gene>
<evidence type="ECO:0000256" key="4">
    <source>
        <dbReference type="ARBA" id="ARBA00022475"/>
    </source>
</evidence>
<evidence type="ECO:0000256" key="3">
    <source>
        <dbReference type="ARBA" id="ARBA00022448"/>
    </source>
</evidence>
<dbReference type="RefSeq" id="WP_135709024.1">
    <property type="nucleotide sequence ID" value="NZ_CABFKI010000001.1"/>
</dbReference>
<evidence type="ECO:0000313" key="10">
    <source>
        <dbReference type="Proteomes" id="UP000308167"/>
    </source>
</evidence>
<dbReference type="PANTHER" id="PTHR21716">
    <property type="entry name" value="TRANSMEMBRANE PROTEIN"/>
    <property type="match status" value="1"/>
</dbReference>
<comment type="subcellular location">
    <subcellularLocation>
        <location evidence="1">Cell membrane</location>
        <topology evidence="1">Multi-pass membrane protein</topology>
    </subcellularLocation>
</comment>
<organism evidence="9 10">
    <name type="scientific">Actinobacillus porcinus</name>
    <dbReference type="NCBI Taxonomy" id="51048"/>
    <lineage>
        <taxon>Bacteria</taxon>
        <taxon>Pseudomonadati</taxon>
        <taxon>Pseudomonadota</taxon>
        <taxon>Gammaproteobacteria</taxon>
        <taxon>Pasteurellales</taxon>
        <taxon>Pasteurellaceae</taxon>
        <taxon>Actinobacillus</taxon>
    </lineage>
</organism>
<feature type="transmembrane region" description="Helical" evidence="8">
    <location>
        <begin position="243"/>
        <end position="271"/>
    </location>
</feature>
<evidence type="ECO:0000256" key="8">
    <source>
        <dbReference type="SAM" id="Phobius"/>
    </source>
</evidence>
<keyword evidence="6 8" id="KW-1133">Transmembrane helix</keyword>
<evidence type="ECO:0000256" key="5">
    <source>
        <dbReference type="ARBA" id="ARBA00022692"/>
    </source>
</evidence>
<dbReference type="PANTHER" id="PTHR21716:SF53">
    <property type="entry name" value="PERMEASE PERM-RELATED"/>
    <property type="match status" value="1"/>
</dbReference>
<evidence type="ECO:0000256" key="2">
    <source>
        <dbReference type="ARBA" id="ARBA00009773"/>
    </source>
</evidence>
<comment type="similarity">
    <text evidence="2">Belongs to the autoinducer-2 exporter (AI-2E) (TC 2.A.86) family.</text>
</comment>
<evidence type="ECO:0000256" key="1">
    <source>
        <dbReference type="ARBA" id="ARBA00004651"/>
    </source>
</evidence>
<feature type="transmembrane region" description="Helical" evidence="8">
    <location>
        <begin position="20"/>
        <end position="52"/>
    </location>
</feature>
<keyword evidence="5 8" id="KW-0812">Transmembrane</keyword>
<comment type="caution">
    <text evidence="9">The sequence shown here is derived from an EMBL/GenBank/DDBJ whole genome shotgun (WGS) entry which is preliminary data.</text>
</comment>
<accession>A0ABY6THH3</accession>